<name>A0AC34FCZ1_9BILA</name>
<dbReference type="Proteomes" id="UP000887579">
    <property type="component" value="Unplaced"/>
</dbReference>
<protein>
    <submittedName>
        <fullName evidence="2">SUN domain-containing protein</fullName>
    </submittedName>
</protein>
<organism evidence="1 2">
    <name type="scientific">Panagrolaimus sp. ES5</name>
    <dbReference type="NCBI Taxonomy" id="591445"/>
    <lineage>
        <taxon>Eukaryota</taxon>
        <taxon>Metazoa</taxon>
        <taxon>Ecdysozoa</taxon>
        <taxon>Nematoda</taxon>
        <taxon>Chromadorea</taxon>
        <taxon>Rhabditida</taxon>
        <taxon>Tylenchina</taxon>
        <taxon>Panagrolaimomorpha</taxon>
        <taxon>Panagrolaimoidea</taxon>
        <taxon>Panagrolaimidae</taxon>
        <taxon>Panagrolaimus</taxon>
    </lineage>
</organism>
<dbReference type="WBParaSite" id="ES5_v2.g15205.t1">
    <property type="protein sequence ID" value="ES5_v2.g15205.t1"/>
    <property type="gene ID" value="ES5_v2.g15205"/>
</dbReference>
<accession>A0AC34FCZ1</accession>
<evidence type="ECO:0000313" key="1">
    <source>
        <dbReference type="Proteomes" id="UP000887579"/>
    </source>
</evidence>
<sequence length="199" mass="22549">MEEQEEAAVQPFRNHVSEAERNSLVARNELIEKKVETTVSDSIRTLTYDKTGEADYALESAGLNILTTQGTLPSHRESLSGIFSLWYRSNEPGIVIRRKSQNVIPGECWAYNGSHGNLVIELARTIKVTSITYERVPRELLASGKIYSAPKMFQIYVSEPLQLFIAQRYDPLGTRIIEFEFASNYGAPFTCIYRLRVHG</sequence>
<reference evidence="2" key="1">
    <citation type="submission" date="2022-11" db="UniProtKB">
        <authorList>
            <consortium name="WormBaseParasite"/>
        </authorList>
    </citation>
    <scope>IDENTIFICATION</scope>
</reference>
<evidence type="ECO:0000313" key="2">
    <source>
        <dbReference type="WBParaSite" id="ES5_v2.g15205.t1"/>
    </source>
</evidence>
<proteinExistence type="predicted"/>